<evidence type="ECO:0000313" key="3">
    <source>
        <dbReference type="EMBL" id="WOX31389.1"/>
    </source>
</evidence>
<dbReference type="AlphaFoldDB" id="A0A8I2KPY2"/>
<dbReference type="Proteomes" id="UP000646877">
    <property type="component" value="Unassembled WGS sequence"/>
</dbReference>
<name>A0A8I2KPY2_9GAMM</name>
<dbReference type="EMBL" id="CP137578">
    <property type="protein sequence ID" value="WOX26909.1"/>
    <property type="molecule type" value="Genomic_DNA"/>
</dbReference>
<reference evidence="1" key="1">
    <citation type="submission" date="2019-10" db="EMBL/GenBank/DDBJ databases">
        <authorList>
            <person name="Paulsen S."/>
        </authorList>
    </citation>
    <scope>NUCLEOTIDE SEQUENCE</scope>
    <source>
        <strain evidence="1">LMG 19692</strain>
    </source>
</reference>
<evidence type="ECO:0000313" key="4">
    <source>
        <dbReference type="Proteomes" id="UP000646877"/>
    </source>
</evidence>
<reference evidence="2 5" key="2">
    <citation type="submission" date="2023-10" db="EMBL/GenBank/DDBJ databases">
        <title>To unveil natural product biosynthetic capacity in Pseudoalteromonas.</title>
        <authorList>
            <person name="Wang J."/>
        </authorList>
    </citation>
    <scope>NUCLEOTIDE SEQUENCE [LARGE SCALE GENOMIC DNA]</scope>
    <source>
        <strain evidence="2 5">DSM 15914</strain>
    </source>
</reference>
<evidence type="ECO:0000313" key="5">
    <source>
        <dbReference type="Proteomes" id="UP001304419"/>
    </source>
</evidence>
<accession>A0A8I2KPY2</accession>
<dbReference type="Proteomes" id="UP001304419">
    <property type="component" value="Chromosome 1"/>
</dbReference>
<protein>
    <submittedName>
        <fullName evidence="1">Uncharacterized protein</fullName>
    </submittedName>
</protein>
<organism evidence="1 4">
    <name type="scientific">Pseudoalteromonas maricaloris</name>
    <dbReference type="NCBI Taxonomy" id="184924"/>
    <lineage>
        <taxon>Bacteria</taxon>
        <taxon>Pseudomonadati</taxon>
        <taxon>Pseudomonadota</taxon>
        <taxon>Gammaproteobacteria</taxon>
        <taxon>Alteromonadales</taxon>
        <taxon>Pseudoalteromonadaceae</taxon>
        <taxon>Pseudoalteromonas</taxon>
    </lineage>
</organism>
<evidence type="ECO:0000313" key="1">
    <source>
        <dbReference type="EMBL" id="NLR24381.1"/>
    </source>
</evidence>
<dbReference type="RefSeq" id="WP_193522639.1">
    <property type="nucleotide sequence ID" value="NZ_CBCSDF010000038.1"/>
</dbReference>
<dbReference type="EMBL" id="CP137579">
    <property type="protein sequence ID" value="WOX31389.1"/>
    <property type="molecule type" value="Genomic_DNA"/>
</dbReference>
<sequence length="118" mass="13128">MRVAHIDEFHHVKTAALDDYDEIKAQVENKAAALVEFAGCYCVLRADVDGLCIVCAEGENLLHIAPLIVAFARRIKAPSIVFHTKHKGLSRLLSAYPFSHESTLADGHKVYRMILNVE</sequence>
<proteinExistence type="predicted"/>
<evidence type="ECO:0000313" key="2">
    <source>
        <dbReference type="EMBL" id="WOX26909.1"/>
    </source>
</evidence>
<dbReference type="Proteomes" id="UP001304419">
    <property type="component" value="Chromosome 2"/>
</dbReference>
<dbReference type="EMBL" id="WEIA01000034">
    <property type="protein sequence ID" value="NLR24381.1"/>
    <property type="molecule type" value="Genomic_DNA"/>
</dbReference>
<keyword evidence="5" id="KW-1185">Reference proteome</keyword>
<gene>
    <name evidence="1" type="ORF">F9Y85_24375</name>
    <name evidence="2" type="ORF">R5H13_09520</name>
    <name evidence="3" type="ORF">R5H13_20840</name>
</gene>